<accession>A0A7J7KB65</accession>
<dbReference type="GO" id="GO:0003676">
    <property type="term" value="F:nucleic acid binding"/>
    <property type="evidence" value="ECO:0007669"/>
    <property type="project" value="InterPro"/>
</dbReference>
<organism evidence="2 3">
    <name type="scientific">Bugula neritina</name>
    <name type="common">Brown bryozoan</name>
    <name type="synonym">Sertularia neritina</name>
    <dbReference type="NCBI Taxonomy" id="10212"/>
    <lineage>
        <taxon>Eukaryota</taxon>
        <taxon>Metazoa</taxon>
        <taxon>Spiralia</taxon>
        <taxon>Lophotrochozoa</taxon>
        <taxon>Bryozoa</taxon>
        <taxon>Gymnolaemata</taxon>
        <taxon>Cheilostomatida</taxon>
        <taxon>Flustrina</taxon>
        <taxon>Buguloidea</taxon>
        <taxon>Bugulidae</taxon>
        <taxon>Bugula</taxon>
    </lineage>
</organism>
<dbReference type="AlphaFoldDB" id="A0A7J7KB65"/>
<dbReference type="InterPro" id="IPR003165">
    <property type="entry name" value="Piwi"/>
</dbReference>
<evidence type="ECO:0000313" key="2">
    <source>
        <dbReference type="EMBL" id="KAF6035890.1"/>
    </source>
</evidence>
<comment type="caution">
    <text evidence="2">The sequence shown here is derived from an EMBL/GenBank/DDBJ whole genome shotgun (WGS) entry which is preliminary data.</text>
</comment>
<reference evidence="2" key="1">
    <citation type="submission" date="2020-06" db="EMBL/GenBank/DDBJ databases">
        <title>Draft genome of Bugula neritina, a colonial animal packing powerful symbionts and potential medicines.</title>
        <authorList>
            <person name="Rayko M."/>
        </authorList>
    </citation>
    <scope>NUCLEOTIDE SEQUENCE [LARGE SCALE GENOMIC DNA]</scope>
    <source>
        <strain evidence="2">Kwan_BN1</strain>
    </source>
</reference>
<dbReference type="Gene3D" id="3.40.50.2300">
    <property type="match status" value="1"/>
</dbReference>
<dbReference type="Proteomes" id="UP000593567">
    <property type="component" value="Unassembled WGS sequence"/>
</dbReference>
<gene>
    <name evidence="2" type="ORF">EB796_005808</name>
</gene>
<feature type="domain" description="Piwi" evidence="1">
    <location>
        <begin position="7"/>
        <end position="62"/>
    </location>
</feature>
<proteinExistence type="predicted"/>
<dbReference type="OrthoDB" id="10252740at2759"/>
<keyword evidence="3" id="KW-1185">Reference proteome</keyword>
<protein>
    <submittedName>
        <fullName evidence="2">AGO1</fullName>
    </submittedName>
</protein>
<dbReference type="InterPro" id="IPR012337">
    <property type="entry name" value="RNaseH-like_sf"/>
</dbReference>
<dbReference type="EMBL" id="VXIV02000813">
    <property type="protein sequence ID" value="KAF6035890.1"/>
    <property type="molecule type" value="Genomic_DNA"/>
</dbReference>
<evidence type="ECO:0000259" key="1">
    <source>
        <dbReference type="Pfam" id="PF02171"/>
    </source>
</evidence>
<dbReference type="Pfam" id="PF02171">
    <property type="entry name" value="Piwi"/>
    <property type="match status" value="1"/>
</dbReference>
<sequence>MLSTFIAEVKRVAEIVCGITTQCVQLQNVLKLSPKTLSNICLKLNTKLGGINAVTEKDAKFDKRYLFC</sequence>
<evidence type="ECO:0000313" key="3">
    <source>
        <dbReference type="Proteomes" id="UP000593567"/>
    </source>
</evidence>
<dbReference type="SUPFAM" id="SSF53098">
    <property type="entry name" value="Ribonuclease H-like"/>
    <property type="match status" value="1"/>
</dbReference>
<name>A0A7J7KB65_BUGNE</name>
<dbReference type="PANTHER" id="PTHR22891">
    <property type="entry name" value="EUKARYOTIC TRANSLATION INITIATION FACTOR 2C"/>
    <property type="match status" value="1"/>
</dbReference>